<dbReference type="PROSITE" id="PS50929">
    <property type="entry name" value="ABC_TM1F"/>
    <property type="match status" value="1"/>
</dbReference>
<dbReference type="EMBL" id="MU825402">
    <property type="protein sequence ID" value="KAJ7392178.1"/>
    <property type="molecule type" value="Genomic_DNA"/>
</dbReference>
<keyword evidence="7 9" id="KW-1133">Transmembrane helix</keyword>
<evidence type="ECO:0000256" key="6">
    <source>
        <dbReference type="ARBA" id="ARBA00022840"/>
    </source>
</evidence>
<keyword evidence="5" id="KW-0547">Nucleotide-binding</keyword>
<dbReference type="GO" id="GO:0005524">
    <property type="term" value="F:ATP binding"/>
    <property type="evidence" value="ECO:0007669"/>
    <property type="project" value="UniProtKB-KW"/>
</dbReference>
<dbReference type="Proteomes" id="UP001163046">
    <property type="component" value="Unassembled WGS sequence"/>
</dbReference>
<keyword evidence="6" id="KW-0067">ATP-binding</keyword>
<evidence type="ECO:0000256" key="1">
    <source>
        <dbReference type="ARBA" id="ARBA00004141"/>
    </source>
</evidence>
<comment type="caution">
    <text evidence="11">The sequence shown here is derived from an EMBL/GenBank/DDBJ whole genome shotgun (WGS) entry which is preliminary data.</text>
</comment>
<keyword evidence="3" id="KW-0813">Transport</keyword>
<keyword evidence="4 9" id="KW-0812">Transmembrane</keyword>
<evidence type="ECO:0000259" key="10">
    <source>
        <dbReference type="PROSITE" id="PS50929"/>
    </source>
</evidence>
<dbReference type="SUPFAM" id="SSF90123">
    <property type="entry name" value="ABC transporter transmembrane region"/>
    <property type="match status" value="1"/>
</dbReference>
<evidence type="ECO:0000313" key="12">
    <source>
        <dbReference type="Proteomes" id="UP001163046"/>
    </source>
</evidence>
<dbReference type="InterPro" id="IPR036640">
    <property type="entry name" value="ABC1_TM_sf"/>
</dbReference>
<feature type="transmembrane region" description="Helical" evidence="9">
    <location>
        <begin position="116"/>
        <end position="138"/>
    </location>
</feature>
<feature type="transmembrane region" description="Helical" evidence="9">
    <location>
        <begin position="189"/>
        <end position="212"/>
    </location>
</feature>
<evidence type="ECO:0000256" key="7">
    <source>
        <dbReference type="ARBA" id="ARBA00022989"/>
    </source>
</evidence>
<comment type="subcellular location">
    <subcellularLocation>
        <location evidence="1">Membrane</location>
        <topology evidence="1">Multi-pass membrane protein</topology>
    </subcellularLocation>
</comment>
<keyword evidence="8 9" id="KW-0472">Membrane</keyword>
<evidence type="ECO:0000256" key="8">
    <source>
        <dbReference type="ARBA" id="ARBA00023136"/>
    </source>
</evidence>
<dbReference type="GO" id="GO:0016020">
    <property type="term" value="C:membrane"/>
    <property type="evidence" value="ECO:0007669"/>
    <property type="project" value="UniProtKB-SubCell"/>
</dbReference>
<dbReference type="PANTHER" id="PTHR24223">
    <property type="entry name" value="ATP-BINDING CASSETTE SUB-FAMILY C"/>
    <property type="match status" value="1"/>
</dbReference>
<evidence type="ECO:0000256" key="3">
    <source>
        <dbReference type="ARBA" id="ARBA00022448"/>
    </source>
</evidence>
<dbReference type="GO" id="GO:0140359">
    <property type="term" value="F:ABC-type transporter activity"/>
    <property type="evidence" value="ECO:0007669"/>
    <property type="project" value="InterPro"/>
</dbReference>
<evidence type="ECO:0000256" key="2">
    <source>
        <dbReference type="ARBA" id="ARBA00009726"/>
    </source>
</evidence>
<evidence type="ECO:0000256" key="9">
    <source>
        <dbReference type="SAM" id="Phobius"/>
    </source>
</evidence>
<reference evidence="11" key="1">
    <citation type="submission" date="2023-01" db="EMBL/GenBank/DDBJ databases">
        <title>Genome assembly of the deep-sea coral Lophelia pertusa.</title>
        <authorList>
            <person name="Herrera S."/>
            <person name="Cordes E."/>
        </authorList>
    </citation>
    <scope>NUCLEOTIDE SEQUENCE</scope>
    <source>
        <strain evidence="11">USNM1676648</strain>
        <tissue evidence="11">Polyp</tissue>
    </source>
</reference>
<dbReference type="InterPro" id="IPR011527">
    <property type="entry name" value="ABC1_TM_dom"/>
</dbReference>
<protein>
    <recommendedName>
        <fullName evidence="10">ABC transmembrane type-1 domain-containing protein</fullName>
    </recommendedName>
</protein>
<evidence type="ECO:0000256" key="4">
    <source>
        <dbReference type="ARBA" id="ARBA00022692"/>
    </source>
</evidence>
<sequence>MAGFFSLLTFSWMGDVLKRGARQPLEEKDLFPVEISNQAERLTGDLEREWLAEERASEQNRTKPRLWRAMMRVTSYREYITVLLLRFCYTITYNILPLIVWFFLRGISENSYKKTLPFVIGISVVTISRSVSYGHAIFKLDLMAIRLKAAVIGLVYKKILNLNRFTLENTISGNTINLVSNDAQVIGQLGYPVFSLSLALLDIAVCMALVWYLVAWQALIGASFFLAVVAYGSFAAHKAGKVRHQSAAVTDKRLDMMKEIIAGIRVVKMYAWEWNFTDLIAQIRRTEISLIRIRGFIVSSIYALFFTSSAIAGFISVTTLLLTENTLTSFQVFTLMSTLANIKFIVTIFIADSLRYIADARTACDRMQRLIEKKSILTCKMGHEDIPSSLEVYLKGRRYRPQFIRTESFRTGTPALISARKLEGTSQNIQPQACLENVSCVWSQASEHPALKNVSLSATNGQLVGITGQLEAANHLY</sequence>
<evidence type="ECO:0000256" key="5">
    <source>
        <dbReference type="ARBA" id="ARBA00022741"/>
    </source>
</evidence>
<dbReference type="OrthoDB" id="6500128at2759"/>
<gene>
    <name evidence="11" type="ORF">OS493_013550</name>
</gene>
<dbReference type="InterPro" id="IPR050173">
    <property type="entry name" value="ABC_transporter_C-like"/>
</dbReference>
<dbReference type="InterPro" id="IPR044746">
    <property type="entry name" value="ABCC_6TM_D1"/>
</dbReference>
<proteinExistence type="inferred from homology"/>
<comment type="similarity">
    <text evidence="2">Belongs to the ABC transporter superfamily. ABCC family. Conjugate transporter (TC 3.A.1.208) subfamily.</text>
</comment>
<dbReference type="AlphaFoldDB" id="A0A9X0A2C1"/>
<dbReference type="Gene3D" id="1.20.1560.10">
    <property type="entry name" value="ABC transporter type 1, transmembrane domain"/>
    <property type="match status" value="1"/>
</dbReference>
<dbReference type="CDD" id="cd18579">
    <property type="entry name" value="ABC_6TM_ABCC_D1"/>
    <property type="match status" value="1"/>
</dbReference>
<feature type="domain" description="ABC transmembrane type-1" evidence="10">
    <location>
        <begin position="80"/>
        <end position="342"/>
    </location>
</feature>
<name>A0A9X0A2C1_9CNID</name>
<organism evidence="11 12">
    <name type="scientific">Desmophyllum pertusum</name>
    <dbReference type="NCBI Taxonomy" id="174260"/>
    <lineage>
        <taxon>Eukaryota</taxon>
        <taxon>Metazoa</taxon>
        <taxon>Cnidaria</taxon>
        <taxon>Anthozoa</taxon>
        <taxon>Hexacorallia</taxon>
        <taxon>Scleractinia</taxon>
        <taxon>Caryophylliina</taxon>
        <taxon>Caryophylliidae</taxon>
        <taxon>Desmophyllum</taxon>
    </lineage>
</organism>
<accession>A0A9X0A2C1</accession>
<feature type="transmembrane region" description="Helical" evidence="9">
    <location>
        <begin position="218"/>
        <end position="236"/>
    </location>
</feature>
<keyword evidence="12" id="KW-1185">Reference proteome</keyword>
<feature type="transmembrane region" description="Helical" evidence="9">
    <location>
        <begin position="79"/>
        <end position="104"/>
    </location>
</feature>
<feature type="transmembrane region" description="Helical" evidence="9">
    <location>
        <begin position="301"/>
        <end position="322"/>
    </location>
</feature>
<feature type="transmembrane region" description="Helical" evidence="9">
    <location>
        <begin position="328"/>
        <end position="351"/>
    </location>
</feature>
<evidence type="ECO:0000313" key="11">
    <source>
        <dbReference type="EMBL" id="KAJ7392178.1"/>
    </source>
</evidence>
<dbReference type="PANTHER" id="PTHR24223:SF456">
    <property type="entry name" value="MULTIDRUG RESISTANCE-ASSOCIATED PROTEIN LETHAL(2)03659"/>
    <property type="match status" value="1"/>
</dbReference>
<dbReference type="Pfam" id="PF00664">
    <property type="entry name" value="ABC_membrane"/>
    <property type="match status" value="1"/>
</dbReference>